<organism evidence="10 11">
    <name type="scientific">Paradesertivirga mongoliensis</name>
    <dbReference type="NCBI Taxonomy" id="2100740"/>
    <lineage>
        <taxon>Bacteria</taxon>
        <taxon>Pseudomonadati</taxon>
        <taxon>Bacteroidota</taxon>
        <taxon>Sphingobacteriia</taxon>
        <taxon>Sphingobacteriales</taxon>
        <taxon>Sphingobacteriaceae</taxon>
        <taxon>Paradesertivirga</taxon>
    </lineage>
</organism>
<feature type="domain" description="Histidine kinase" evidence="8">
    <location>
        <begin position="917"/>
        <end position="1139"/>
    </location>
</feature>
<keyword evidence="4" id="KW-0902">Two-component regulatory system</keyword>
<evidence type="ECO:0000259" key="8">
    <source>
        <dbReference type="PROSITE" id="PS50109"/>
    </source>
</evidence>
<protein>
    <recommendedName>
        <fullName evidence="2">histidine kinase</fullName>
        <ecNumber evidence="2">2.7.13.3</ecNumber>
    </recommendedName>
</protein>
<dbReference type="InterPro" id="IPR011110">
    <property type="entry name" value="Reg_prop"/>
</dbReference>
<dbReference type="CDD" id="cd16922">
    <property type="entry name" value="HATPase_EvgS-ArcB-TorS-like"/>
    <property type="match status" value="1"/>
</dbReference>
<dbReference type="Pfam" id="PF00072">
    <property type="entry name" value="Response_reg"/>
    <property type="match status" value="2"/>
</dbReference>
<dbReference type="InterPro" id="IPR013783">
    <property type="entry name" value="Ig-like_fold"/>
</dbReference>
<dbReference type="Gene3D" id="2.60.40.10">
    <property type="entry name" value="Immunoglobulins"/>
    <property type="match status" value="1"/>
</dbReference>
<dbReference type="CDD" id="cd17546">
    <property type="entry name" value="REC_hyHK_CKI1_RcsC-like"/>
    <property type="match status" value="1"/>
</dbReference>
<evidence type="ECO:0000256" key="7">
    <source>
        <dbReference type="SAM" id="Phobius"/>
    </source>
</evidence>
<dbReference type="SUPFAM" id="SSF50998">
    <property type="entry name" value="Quinoprotein alcohol dehydrogenase-like"/>
    <property type="match status" value="1"/>
</dbReference>
<feature type="modified residue" description="4-aspartylphosphate" evidence="5">
    <location>
        <position position="1349"/>
    </location>
</feature>
<dbReference type="SUPFAM" id="SSF52172">
    <property type="entry name" value="CheY-like"/>
    <property type="match status" value="2"/>
</dbReference>
<evidence type="ECO:0000256" key="5">
    <source>
        <dbReference type="PROSITE-ProRule" id="PRU00169"/>
    </source>
</evidence>
<evidence type="ECO:0000313" key="11">
    <source>
        <dbReference type="Proteomes" id="UP001597387"/>
    </source>
</evidence>
<reference evidence="11" key="1">
    <citation type="journal article" date="2019" name="Int. J. Syst. Evol. Microbiol.">
        <title>The Global Catalogue of Microorganisms (GCM) 10K type strain sequencing project: providing services to taxonomists for standard genome sequencing and annotation.</title>
        <authorList>
            <consortium name="The Broad Institute Genomics Platform"/>
            <consortium name="The Broad Institute Genome Sequencing Center for Infectious Disease"/>
            <person name="Wu L."/>
            <person name="Ma J."/>
        </authorList>
    </citation>
    <scope>NUCLEOTIDE SEQUENCE [LARGE SCALE GENOMIC DNA]</scope>
    <source>
        <strain evidence="11">KCTC 42217</strain>
    </source>
</reference>
<dbReference type="Pfam" id="PF02518">
    <property type="entry name" value="HATPase_c"/>
    <property type="match status" value="1"/>
</dbReference>
<dbReference type="InterPro" id="IPR005467">
    <property type="entry name" value="His_kinase_dom"/>
</dbReference>
<dbReference type="EC" id="2.7.13.3" evidence="2"/>
<dbReference type="InterPro" id="IPR011047">
    <property type="entry name" value="Quinoprotein_ADH-like_sf"/>
</dbReference>
<feature type="transmembrane region" description="Helical" evidence="7">
    <location>
        <begin position="790"/>
        <end position="809"/>
    </location>
</feature>
<dbReference type="EMBL" id="JBHUHZ010000002">
    <property type="protein sequence ID" value="MFD2163608.1"/>
    <property type="molecule type" value="Genomic_DNA"/>
</dbReference>
<feature type="domain" description="Response regulatory" evidence="9">
    <location>
        <begin position="1300"/>
        <end position="1415"/>
    </location>
</feature>
<name>A0ABW4ZNM5_9SPHI</name>
<accession>A0ABW4ZNM5</accession>
<evidence type="ECO:0000259" key="9">
    <source>
        <dbReference type="PROSITE" id="PS50110"/>
    </source>
</evidence>
<evidence type="ECO:0000256" key="3">
    <source>
        <dbReference type="ARBA" id="ARBA00022553"/>
    </source>
</evidence>
<dbReference type="SMART" id="SM00448">
    <property type="entry name" value="REC"/>
    <property type="match status" value="2"/>
</dbReference>
<comment type="catalytic activity">
    <reaction evidence="1">
        <text>ATP + protein L-histidine = ADP + protein N-phospho-L-histidine.</text>
        <dbReference type="EC" id="2.7.13.3"/>
    </reaction>
</comment>
<keyword evidence="6" id="KW-0175">Coiled coil</keyword>
<dbReference type="Gene3D" id="1.10.287.130">
    <property type="match status" value="1"/>
</dbReference>
<dbReference type="PANTHER" id="PTHR45339:SF1">
    <property type="entry name" value="HYBRID SIGNAL TRANSDUCTION HISTIDINE KINASE J"/>
    <property type="match status" value="1"/>
</dbReference>
<comment type="caution">
    <text evidence="10">The sequence shown here is derived from an EMBL/GenBank/DDBJ whole genome shotgun (WGS) entry which is preliminary data.</text>
</comment>
<dbReference type="SUPFAM" id="SSF47384">
    <property type="entry name" value="Homodimeric domain of signal transducing histidine kinase"/>
    <property type="match status" value="1"/>
</dbReference>
<dbReference type="CDD" id="cd00082">
    <property type="entry name" value="HisKA"/>
    <property type="match status" value="1"/>
</dbReference>
<dbReference type="PANTHER" id="PTHR45339">
    <property type="entry name" value="HYBRID SIGNAL TRANSDUCTION HISTIDINE KINASE J"/>
    <property type="match status" value="1"/>
</dbReference>
<dbReference type="SUPFAM" id="SSF144266">
    <property type="entry name" value="MPN010-like"/>
    <property type="match status" value="1"/>
</dbReference>
<dbReference type="RefSeq" id="WP_255900600.1">
    <property type="nucleotide sequence ID" value="NZ_JAFMZO010000002.1"/>
</dbReference>
<dbReference type="InterPro" id="IPR036097">
    <property type="entry name" value="HisK_dim/P_sf"/>
</dbReference>
<keyword evidence="11" id="KW-1185">Reference proteome</keyword>
<dbReference type="InterPro" id="IPR003594">
    <property type="entry name" value="HATPase_dom"/>
</dbReference>
<dbReference type="Pfam" id="PF00512">
    <property type="entry name" value="HisKA"/>
    <property type="match status" value="1"/>
</dbReference>
<dbReference type="SMART" id="SM00388">
    <property type="entry name" value="HisKA"/>
    <property type="match status" value="1"/>
</dbReference>
<keyword evidence="3 5" id="KW-0597">Phosphoprotein</keyword>
<evidence type="ECO:0000256" key="1">
    <source>
        <dbReference type="ARBA" id="ARBA00000085"/>
    </source>
</evidence>
<evidence type="ECO:0000256" key="4">
    <source>
        <dbReference type="ARBA" id="ARBA00023012"/>
    </source>
</evidence>
<dbReference type="Proteomes" id="UP001597387">
    <property type="component" value="Unassembled WGS sequence"/>
</dbReference>
<dbReference type="InterPro" id="IPR001789">
    <property type="entry name" value="Sig_transdc_resp-reg_receiver"/>
</dbReference>
<dbReference type="PROSITE" id="PS50109">
    <property type="entry name" value="HIS_KIN"/>
    <property type="match status" value="1"/>
</dbReference>
<evidence type="ECO:0000256" key="2">
    <source>
        <dbReference type="ARBA" id="ARBA00012438"/>
    </source>
</evidence>
<feature type="coiled-coil region" evidence="6">
    <location>
        <begin position="806"/>
        <end position="910"/>
    </location>
</feature>
<gene>
    <name evidence="10" type="ORF">ACFSJU_14455</name>
</gene>
<dbReference type="InterPro" id="IPR003661">
    <property type="entry name" value="HisK_dim/P_dom"/>
</dbReference>
<dbReference type="Pfam" id="PF07494">
    <property type="entry name" value="Reg_prop"/>
    <property type="match status" value="7"/>
</dbReference>
<dbReference type="InterPro" id="IPR036890">
    <property type="entry name" value="HATPase_C_sf"/>
</dbReference>
<dbReference type="PRINTS" id="PR00344">
    <property type="entry name" value="BCTRLSENSOR"/>
</dbReference>
<keyword evidence="7" id="KW-0472">Membrane</keyword>
<feature type="modified residue" description="4-aspartylphosphate" evidence="5">
    <location>
        <position position="1209"/>
    </location>
</feature>
<dbReference type="InterPro" id="IPR011006">
    <property type="entry name" value="CheY-like_superfamily"/>
</dbReference>
<dbReference type="Pfam" id="PF07495">
    <property type="entry name" value="Y_Y_Y"/>
    <property type="match status" value="1"/>
</dbReference>
<keyword evidence="7" id="KW-0812">Transmembrane</keyword>
<sequence length="1429" mass="160651">MNLLFCKDINRILFSLLFLALSLTAYTQDLKFRRINTENGLSQSNVTSIIKDSKGFLWFATRDGLNRYDGYTMTVYRNDVEKKSSIRNNYISKIYEDRLGRLWVGGIDGLDRYDRASDSFIHYELGANVFVKTLLYDSRGVLWIGAKKGLYVLDPKTDRVKSFFANGTDASIADNDINKIKELEPGKIWIGTASGLNIYHVKTGKFLHYKHHDSDPASLAGDNVKGIVKDRYGKIWLGTDQGLSLFDRRSNTFKNFKHDPANPNSLSGDEIIALGEGPAGRLWIGTEGAGLTIFNYATNTFKRYKSDFFDGKSLSHNIVRSIYRDQQGGMWLGTNSGGVSYIPPIREKFNHYFPVPNERNSLNNAVVKAISGSGDNIWLGTDDGVDVFNPTDKSFNHYKGISSENIYTVAKISEDIMAFGTHNTGLDILNTKTGEIINFRKNERNPRAISSNRINKIFVDSRQTIWLGTWTGGLNQFDLKTKTFKQIAYNPSDDKKSPTTILTLAEDRDNNLWIGTDKGIGIYNAGNKTYISHKHSGSKYGISNDMINCFFLDSKGRMWIGTGGGGLNLFNKAKKRFVSFREKDGLPSDNIAGILEDGHGNLWISTANGLSKFDPGKRIFQNFSSADGLQNGEFKRESCFKAEDGTMFFGGISGFNMFHPDSIPYNKHIPEIAFTRFFLSGKEVNAGGKGSLLEKNITETEEITLNYSQSAFTFEFAALNYIVPEKNQYAYMLVGFDKQWNYSGSEHKVTYTNLNPGEYVFKVKAANNDGVWNEKGISMKVRILPPYYRTWWFISLAIIFIVLLTYSVYKTRMNRIERQKRLLEEEVEARTAQVRKQTESLQELNEELQAQSEEMQTQSEDLQELNQELLSNSENLHALNSQLVEQKKQERLARNEAELARREAEKANQAKSTFLATMSHEIRTPMNGVLGMSALLCETKLDKEQREYAETIHTSGEALLNVINGILDFSKIESGMMELDIHNFDLRQCVEEVLDLFSANAAQIGIDLIYQVDHNIPANLLGDGMRLRQVLINLVGNALKFTNAGEVFIGVNLIKAPENKKLEIGFEVRDSGIGIPENKLSTLFSPFTQVDSSVTRKYGGTGLGLAISQRLINLMGGEIKVESKIGEGTAFTFSVQTEISSDSVVQYVNLGLVGCDGKRVLVVDDNNTNRKILKIQLEQWNLVPVMAESAIKALSILSKDSDFDLVITDMQMPDMDGVGLSTAIKERYSQLPVILLSSIGDESKKKYPQLFTAILTKPVKQQHLCKVIQMALKNQAQTNVPDQKPANLLSVDFAEHYPLDILIAEDNPINQRLIIRVLNKLGYEPDLANNGKEVIEMLSKHVYELIFMDIQMPEMDGLEATRCIRTDFEKQPVIVAMTANAMAEDREACREAGMDNYLSKPINLEELMVMLQKVFKDSAVTTKFDKLAE</sequence>
<dbReference type="PROSITE" id="PS50110">
    <property type="entry name" value="RESPONSE_REGULATORY"/>
    <property type="match status" value="2"/>
</dbReference>
<dbReference type="Gene3D" id="2.130.10.10">
    <property type="entry name" value="YVTN repeat-like/Quinoprotein amine dehydrogenase"/>
    <property type="match status" value="2"/>
</dbReference>
<dbReference type="InterPro" id="IPR011123">
    <property type="entry name" value="Y_Y_Y"/>
</dbReference>
<dbReference type="SMART" id="SM00387">
    <property type="entry name" value="HATPase_c"/>
    <property type="match status" value="1"/>
</dbReference>
<evidence type="ECO:0000313" key="10">
    <source>
        <dbReference type="EMBL" id="MFD2163608.1"/>
    </source>
</evidence>
<dbReference type="SUPFAM" id="SSF63829">
    <property type="entry name" value="Calcium-dependent phosphotriesterase"/>
    <property type="match status" value="1"/>
</dbReference>
<feature type="domain" description="Response regulatory" evidence="9">
    <location>
        <begin position="1159"/>
        <end position="1272"/>
    </location>
</feature>
<keyword evidence="7" id="KW-1133">Transmembrane helix</keyword>
<proteinExistence type="predicted"/>
<dbReference type="Gene3D" id="3.40.50.2300">
    <property type="match status" value="2"/>
</dbReference>
<dbReference type="SUPFAM" id="SSF55874">
    <property type="entry name" value="ATPase domain of HSP90 chaperone/DNA topoisomerase II/histidine kinase"/>
    <property type="match status" value="1"/>
</dbReference>
<evidence type="ECO:0000256" key="6">
    <source>
        <dbReference type="SAM" id="Coils"/>
    </source>
</evidence>
<dbReference type="InterPro" id="IPR015943">
    <property type="entry name" value="WD40/YVTN_repeat-like_dom_sf"/>
</dbReference>
<dbReference type="Gene3D" id="3.30.565.10">
    <property type="entry name" value="Histidine kinase-like ATPase, C-terminal domain"/>
    <property type="match status" value="1"/>
</dbReference>
<dbReference type="InterPro" id="IPR004358">
    <property type="entry name" value="Sig_transdc_His_kin-like_C"/>
</dbReference>